<protein>
    <submittedName>
        <fullName evidence="1">Uncharacterized protein</fullName>
    </submittedName>
</protein>
<gene>
    <name evidence="1" type="ORF">QAD02_023959</name>
</gene>
<evidence type="ECO:0000313" key="1">
    <source>
        <dbReference type="EMBL" id="KAJ8688164.1"/>
    </source>
</evidence>
<name>A0ACC2PX13_9HYME</name>
<evidence type="ECO:0000313" key="2">
    <source>
        <dbReference type="Proteomes" id="UP001239111"/>
    </source>
</evidence>
<keyword evidence="2" id="KW-1185">Reference proteome</keyword>
<dbReference type="EMBL" id="CM056741">
    <property type="protein sequence ID" value="KAJ8688164.1"/>
    <property type="molecule type" value="Genomic_DNA"/>
</dbReference>
<proteinExistence type="predicted"/>
<accession>A0ACC2PX13</accession>
<organism evidence="1 2">
    <name type="scientific">Eretmocerus hayati</name>
    <dbReference type="NCBI Taxonomy" id="131215"/>
    <lineage>
        <taxon>Eukaryota</taxon>
        <taxon>Metazoa</taxon>
        <taxon>Ecdysozoa</taxon>
        <taxon>Arthropoda</taxon>
        <taxon>Hexapoda</taxon>
        <taxon>Insecta</taxon>
        <taxon>Pterygota</taxon>
        <taxon>Neoptera</taxon>
        <taxon>Endopterygota</taxon>
        <taxon>Hymenoptera</taxon>
        <taxon>Apocrita</taxon>
        <taxon>Proctotrupomorpha</taxon>
        <taxon>Chalcidoidea</taxon>
        <taxon>Aphelinidae</taxon>
        <taxon>Aphelininae</taxon>
        <taxon>Eretmocerus</taxon>
    </lineage>
</organism>
<reference evidence="1" key="1">
    <citation type="submission" date="2023-04" db="EMBL/GenBank/DDBJ databases">
        <title>A chromosome-level genome assembly of the parasitoid wasp Eretmocerus hayati.</title>
        <authorList>
            <person name="Zhong Y."/>
            <person name="Liu S."/>
            <person name="Liu Y."/>
        </authorList>
    </citation>
    <scope>NUCLEOTIDE SEQUENCE</scope>
    <source>
        <strain evidence="1">ZJU_SS_LIU_2023</strain>
    </source>
</reference>
<comment type="caution">
    <text evidence="1">The sequence shown here is derived from an EMBL/GenBank/DDBJ whole genome shotgun (WGS) entry which is preliminary data.</text>
</comment>
<dbReference type="Proteomes" id="UP001239111">
    <property type="component" value="Chromosome 1"/>
</dbReference>
<sequence>MHNGISISPLICEIRCKAAFPGISNKEKSGFCRQGYCICAWEEWVDELGLTMPRESPLDKIDKLQKSYNKKLQRKSLKKGKTTEPSIVSTEHLDRASCSRWDANSHEATE</sequence>